<dbReference type="OrthoDB" id="998120at2"/>
<protein>
    <recommendedName>
        <fullName evidence="4">Lipoprotein</fullName>
    </recommendedName>
</protein>
<evidence type="ECO:0000313" key="2">
    <source>
        <dbReference type="EMBL" id="SEW02672.1"/>
    </source>
</evidence>
<reference evidence="3" key="1">
    <citation type="submission" date="2016-10" db="EMBL/GenBank/DDBJ databases">
        <authorList>
            <person name="Varghese N."/>
            <person name="Submissions S."/>
        </authorList>
    </citation>
    <scope>NUCLEOTIDE SEQUENCE [LARGE SCALE GENOMIC DNA]</scope>
    <source>
        <strain evidence="3">CGMCC 1.12402</strain>
    </source>
</reference>
<feature type="chain" id="PRO_5011469297" description="Lipoprotein" evidence="1">
    <location>
        <begin position="23"/>
        <end position="293"/>
    </location>
</feature>
<evidence type="ECO:0000313" key="3">
    <source>
        <dbReference type="Proteomes" id="UP000199437"/>
    </source>
</evidence>
<evidence type="ECO:0000256" key="1">
    <source>
        <dbReference type="SAM" id="SignalP"/>
    </source>
</evidence>
<sequence>MKHKGLCFLLILWLFSCASAQAPRQENPPFPQTDRLSSEELSMANELLTFGLEHEAVYTLLGDLKPMSSLGYYLSYPIAKKVSMADGDKHVVQVAVDSVSQALDELSQWHNIVNKLSNEQLEFVLIPYKHTWKEKRNLQILVCNRARFSQALEENESFFGQWGFTANSGPTVVLTTIEFESRNDRYRAYGYLFGYPEHAVDFFVEASIAEEETGEFVKRDFFQIPVSASETGHFTYAIPKGYIPTKIDSSVYREANAIQKSYQNLKKQYLLPNGNLNAIGLLSDYLRQTKAHQ</sequence>
<keyword evidence="3" id="KW-1185">Reference proteome</keyword>
<evidence type="ECO:0008006" key="4">
    <source>
        <dbReference type="Google" id="ProtNLM"/>
    </source>
</evidence>
<dbReference type="PROSITE" id="PS51257">
    <property type="entry name" value="PROKAR_LIPOPROTEIN"/>
    <property type="match status" value="1"/>
</dbReference>
<feature type="signal peptide" evidence="1">
    <location>
        <begin position="1"/>
        <end position="22"/>
    </location>
</feature>
<dbReference type="Proteomes" id="UP000199437">
    <property type="component" value="Unassembled WGS sequence"/>
</dbReference>
<name>A0A1I0NMJ2_9BACT</name>
<dbReference type="EMBL" id="FOIR01000001">
    <property type="protein sequence ID" value="SEW02672.1"/>
    <property type="molecule type" value="Genomic_DNA"/>
</dbReference>
<organism evidence="2 3">
    <name type="scientific">Roseivirga pacifica</name>
    <dbReference type="NCBI Taxonomy" id="1267423"/>
    <lineage>
        <taxon>Bacteria</taxon>
        <taxon>Pseudomonadati</taxon>
        <taxon>Bacteroidota</taxon>
        <taxon>Cytophagia</taxon>
        <taxon>Cytophagales</taxon>
        <taxon>Roseivirgaceae</taxon>
        <taxon>Roseivirga</taxon>
    </lineage>
</organism>
<dbReference type="RefSeq" id="WP_090257720.1">
    <property type="nucleotide sequence ID" value="NZ_FOIR01000001.1"/>
</dbReference>
<dbReference type="AlphaFoldDB" id="A0A1I0NMJ2"/>
<proteinExistence type="predicted"/>
<keyword evidence="1" id="KW-0732">Signal</keyword>
<accession>A0A1I0NMJ2</accession>
<dbReference type="STRING" id="1267423.SAMN05216290_1324"/>
<gene>
    <name evidence="2" type="ORF">SAMN05216290_1324</name>
</gene>
<dbReference type="GeneID" id="99986054"/>